<dbReference type="Pfam" id="PF01796">
    <property type="entry name" value="OB_ChsH2_C"/>
    <property type="match status" value="1"/>
</dbReference>
<dbReference type="PANTHER" id="PTHR34075:SF5">
    <property type="entry name" value="BLR3430 PROTEIN"/>
    <property type="match status" value="1"/>
</dbReference>
<dbReference type="PANTHER" id="PTHR34075">
    <property type="entry name" value="BLR3430 PROTEIN"/>
    <property type="match status" value="1"/>
</dbReference>
<name>A0A7G9ZCL9_9EURY</name>
<feature type="domain" description="ChsH2 C-terminal OB-fold" evidence="1">
    <location>
        <begin position="85"/>
        <end position="145"/>
    </location>
</feature>
<dbReference type="InterPro" id="IPR012340">
    <property type="entry name" value="NA-bd_OB-fold"/>
</dbReference>
<evidence type="ECO:0000313" key="3">
    <source>
        <dbReference type="EMBL" id="QNO58003.1"/>
    </source>
</evidence>
<feature type="domain" description="ChsH2 rubredoxin-like zinc ribbon" evidence="2">
    <location>
        <begin position="47"/>
        <end position="81"/>
    </location>
</feature>
<sequence length="170" mass="18818">MSYYTRKVEAKEIIKGIKKMAGMAQEEIEKELSTVYTVLTYVDYETGLKEGRLLGLKCASCGKITCHPMHVCQWCSSRSLERTKLCGEGELTTFTVIRVPPEGFEADVPYIPCIVETKEGPCVIGRLDYDAERATPELIGKQVKLSGAYTYEGDKYSGGAHTCPVFKVVG</sequence>
<evidence type="ECO:0000259" key="2">
    <source>
        <dbReference type="Pfam" id="PF12172"/>
    </source>
</evidence>
<gene>
    <name evidence="3" type="ORF">FKBFPHBB_00004</name>
</gene>
<reference evidence="3" key="1">
    <citation type="submission" date="2020-06" db="EMBL/GenBank/DDBJ databases">
        <title>Unique genomic features of the anaerobic methanotrophic archaea.</title>
        <authorList>
            <person name="Chadwick G.L."/>
            <person name="Skennerton C.T."/>
            <person name="Laso-Perez R."/>
            <person name="Leu A.O."/>
            <person name="Speth D.R."/>
            <person name="Yu H."/>
            <person name="Morgan-Lang C."/>
            <person name="Hatzenpichler R."/>
            <person name="Goudeau D."/>
            <person name="Malmstrom R."/>
            <person name="Brazelton W.J."/>
            <person name="Woyke T."/>
            <person name="Hallam S.J."/>
            <person name="Tyson G.W."/>
            <person name="Wegener G."/>
            <person name="Boetius A."/>
            <person name="Orphan V."/>
        </authorList>
    </citation>
    <scope>NUCLEOTIDE SEQUENCE</scope>
</reference>
<accession>A0A7G9ZCL9</accession>
<dbReference type="SUPFAM" id="SSF50249">
    <property type="entry name" value="Nucleic acid-binding proteins"/>
    <property type="match status" value="1"/>
</dbReference>
<evidence type="ECO:0000259" key="1">
    <source>
        <dbReference type="Pfam" id="PF01796"/>
    </source>
</evidence>
<dbReference type="Pfam" id="PF12172">
    <property type="entry name" value="zf-ChsH2"/>
    <property type="match status" value="1"/>
</dbReference>
<protein>
    <recommendedName>
        <fullName evidence="4">DUF35 domain-containing protein</fullName>
    </recommendedName>
</protein>
<proteinExistence type="predicted"/>
<dbReference type="Gene3D" id="6.10.30.10">
    <property type="match status" value="1"/>
</dbReference>
<dbReference type="AlphaFoldDB" id="A0A7G9ZCL9"/>
<dbReference type="EMBL" id="MT631710">
    <property type="protein sequence ID" value="QNO58003.1"/>
    <property type="molecule type" value="Genomic_DNA"/>
</dbReference>
<dbReference type="InterPro" id="IPR022002">
    <property type="entry name" value="ChsH2_Znr"/>
</dbReference>
<evidence type="ECO:0008006" key="4">
    <source>
        <dbReference type="Google" id="ProtNLM"/>
    </source>
</evidence>
<dbReference type="InterPro" id="IPR002878">
    <property type="entry name" value="ChsH2_C"/>
</dbReference>
<dbReference type="InterPro" id="IPR052513">
    <property type="entry name" value="Thioester_dehydratase-like"/>
</dbReference>
<organism evidence="3">
    <name type="scientific">Candidatus Methanophaga sp. ANME-1 ERB7</name>
    <dbReference type="NCBI Taxonomy" id="2759913"/>
    <lineage>
        <taxon>Archaea</taxon>
        <taxon>Methanobacteriati</taxon>
        <taxon>Methanobacteriota</taxon>
        <taxon>Stenosarchaea group</taxon>
        <taxon>Methanomicrobia</taxon>
        <taxon>Candidatus Methanophagales</taxon>
        <taxon>Candidatus Methanophagaceae</taxon>
        <taxon>Candidatus Methanophaga</taxon>
    </lineage>
</organism>